<evidence type="ECO:0000259" key="3">
    <source>
        <dbReference type="SMART" id="SM00385"/>
    </source>
</evidence>
<comment type="caution">
    <text evidence="4">The sequence shown here is derived from an EMBL/GenBank/DDBJ whole genome shotgun (WGS) entry which is preliminary data.</text>
</comment>
<keyword evidence="1" id="KW-0195">Cyclin</keyword>
<evidence type="ECO:0000313" key="4">
    <source>
        <dbReference type="EMBL" id="KAL3773697.1"/>
    </source>
</evidence>
<dbReference type="Gene3D" id="1.10.472.10">
    <property type="entry name" value="Cyclin-like"/>
    <property type="match status" value="2"/>
</dbReference>
<feature type="domain" description="Cyclin-like" evidence="3">
    <location>
        <begin position="53"/>
        <end position="144"/>
    </location>
</feature>
<dbReference type="SUPFAM" id="SSF47954">
    <property type="entry name" value="Cyclin-like"/>
    <property type="match status" value="1"/>
</dbReference>
<dbReference type="InterPro" id="IPR013763">
    <property type="entry name" value="Cyclin-like_dom"/>
</dbReference>
<proteinExistence type="inferred from homology"/>
<evidence type="ECO:0000313" key="5">
    <source>
        <dbReference type="Proteomes" id="UP001530315"/>
    </source>
</evidence>
<protein>
    <recommendedName>
        <fullName evidence="3">Cyclin-like domain-containing protein</fullName>
    </recommendedName>
</protein>
<dbReference type="EMBL" id="JALLAZ020001513">
    <property type="protein sequence ID" value="KAL3773697.1"/>
    <property type="molecule type" value="Genomic_DNA"/>
</dbReference>
<feature type="region of interest" description="Disordered" evidence="2">
    <location>
        <begin position="265"/>
        <end position="291"/>
    </location>
</feature>
<dbReference type="AlphaFoldDB" id="A0ABD3NCK7"/>
<accession>A0ABD3NCK7</accession>
<gene>
    <name evidence="4" type="ORF">ACHAW5_008239</name>
</gene>
<keyword evidence="5" id="KW-1185">Reference proteome</keyword>
<dbReference type="SMART" id="SM00385">
    <property type="entry name" value="CYCLIN"/>
    <property type="match status" value="1"/>
</dbReference>
<name>A0ABD3NCK7_9STRA</name>
<evidence type="ECO:0000256" key="1">
    <source>
        <dbReference type="RuleBase" id="RU000383"/>
    </source>
</evidence>
<dbReference type="InterPro" id="IPR036915">
    <property type="entry name" value="Cyclin-like_sf"/>
</dbReference>
<dbReference type="Proteomes" id="UP001530315">
    <property type="component" value="Unassembled WGS sequence"/>
</dbReference>
<organism evidence="4 5">
    <name type="scientific">Stephanodiscus triporus</name>
    <dbReference type="NCBI Taxonomy" id="2934178"/>
    <lineage>
        <taxon>Eukaryota</taxon>
        <taxon>Sar</taxon>
        <taxon>Stramenopiles</taxon>
        <taxon>Ochrophyta</taxon>
        <taxon>Bacillariophyta</taxon>
        <taxon>Coscinodiscophyceae</taxon>
        <taxon>Thalassiosirophycidae</taxon>
        <taxon>Stephanodiscales</taxon>
        <taxon>Stephanodiscaceae</taxon>
        <taxon>Stephanodiscus</taxon>
    </lineage>
</organism>
<dbReference type="PANTHER" id="PTHR10177">
    <property type="entry name" value="CYCLINS"/>
    <property type="match status" value="1"/>
</dbReference>
<reference evidence="4 5" key="1">
    <citation type="submission" date="2024-10" db="EMBL/GenBank/DDBJ databases">
        <title>Updated reference genomes for cyclostephanoid diatoms.</title>
        <authorList>
            <person name="Roberts W.R."/>
            <person name="Alverson A.J."/>
        </authorList>
    </citation>
    <scope>NUCLEOTIDE SEQUENCE [LARGE SCALE GENOMIC DNA]</scope>
    <source>
        <strain evidence="4 5">AJA276-08</strain>
    </source>
</reference>
<sequence>MTKTINDKRADILGRLDAMLVQEATASTRCFDYFKNLSKSGAVDETSRRAMVTWLRQVQVALSLSPDTVWIATSILDRYLCSGKGGSSLALEDRVKFQLAAITAFYTAVKIHEPVVLGIDMLLVVCRNAYAERDFVSMEMDVLSAIGWRVSCHTAMDYARALLELIVEDERLPSGVAEGLLGDCERRMGDAIADVRSSSCRERSELGMRCVAMSLDENASLSDSEKGGIWIRLSESCVVDRTMMVGGCDASRRYLHRATYPCEPKNAVSKSRTSSRRQPAEAVSKYGTAGSSSPICISCTARQA</sequence>
<dbReference type="FunFam" id="1.10.472.10:FF:000093">
    <property type="entry name" value="Predicted protein"/>
    <property type="match status" value="1"/>
</dbReference>
<evidence type="ECO:0000256" key="2">
    <source>
        <dbReference type="SAM" id="MobiDB-lite"/>
    </source>
</evidence>
<dbReference type="InterPro" id="IPR039361">
    <property type="entry name" value="Cyclin"/>
</dbReference>
<dbReference type="Pfam" id="PF00134">
    <property type="entry name" value="Cyclin_N"/>
    <property type="match status" value="1"/>
</dbReference>
<dbReference type="InterPro" id="IPR006671">
    <property type="entry name" value="Cyclin_N"/>
</dbReference>
<comment type="similarity">
    <text evidence="1">Belongs to the cyclin family.</text>
</comment>